<evidence type="ECO:0008006" key="3">
    <source>
        <dbReference type="Google" id="ProtNLM"/>
    </source>
</evidence>
<accession>A0ABU1IGM7</accession>
<dbReference type="Proteomes" id="UP001267710">
    <property type="component" value="Unassembled WGS sequence"/>
</dbReference>
<reference evidence="1 2" key="1">
    <citation type="submission" date="2023-08" db="EMBL/GenBank/DDBJ databases">
        <title>Functional and genomic diversity of the sorghum phyllosphere microbiome.</title>
        <authorList>
            <person name="Shade A."/>
        </authorList>
    </citation>
    <scope>NUCLEOTIDE SEQUENCE [LARGE SCALE GENOMIC DNA]</scope>
    <source>
        <strain evidence="1 2">SORGH_AS_0335</strain>
    </source>
</reference>
<dbReference type="EMBL" id="JAVIZX010000001">
    <property type="protein sequence ID" value="MDR6216357.1"/>
    <property type="molecule type" value="Genomic_DNA"/>
</dbReference>
<proteinExistence type="predicted"/>
<protein>
    <recommendedName>
        <fullName evidence="3">ParD-like antitoxin of type II toxin-antitoxin system</fullName>
    </recommendedName>
</protein>
<sequence>MGLVKISDTMHDNLRTASDALSRSINAQAEHWMRIGMLSELYPTLAYADICQLLLRDAQAGVAGVLAAGERSLAQAPAVRAARKAAA</sequence>
<dbReference type="Pfam" id="PF11903">
    <property type="entry name" value="ParD_like"/>
    <property type="match status" value="1"/>
</dbReference>
<evidence type="ECO:0000313" key="1">
    <source>
        <dbReference type="EMBL" id="MDR6216357.1"/>
    </source>
</evidence>
<keyword evidence="2" id="KW-1185">Reference proteome</keyword>
<evidence type="ECO:0000313" key="2">
    <source>
        <dbReference type="Proteomes" id="UP001267710"/>
    </source>
</evidence>
<name>A0ABU1IGM7_9BURK</name>
<dbReference type="RefSeq" id="WP_309831704.1">
    <property type="nucleotide sequence ID" value="NZ_JAVIZX010000001.1"/>
</dbReference>
<comment type="caution">
    <text evidence="1">The sequence shown here is derived from an EMBL/GenBank/DDBJ whole genome shotgun (WGS) entry which is preliminary data.</text>
</comment>
<dbReference type="InterPro" id="IPR021831">
    <property type="entry name" value="ParD-like"/>
</dbReference>
<gene>
    <name evidence="1" type="ORF">QE399_004046</name>
</gene>
<organism evidence="1 2">
    <name type="scientific">Paracidovorax wautersii</name>
    <dbReference type="NCBI Taxonomy" id="1177982"/>
    <lineage>
        <taxon>Bacteria</taxon>
        <taxon>Pseudomonadati</taxon>
        <taxon>Pseudomonadota</taxon>
        <taxon>Betaproteobacteria</taxon>
        <taxon>Burkholderiales</taxon>
        <taxon>Comamonadaceae</taxon>
        <taxon>Paracidovorax</taxon>
    </lineage>
</organism>